<dbReference type="SUPFAM" id="SSF52540">
    <property type="entry name" value="P-loop containing nucleoside triphosphate hydrolases"/>
    <property type="match status" value="1"/>
</dbReference>
<accession>X0U4A7</accession>
<proteinExistence type="predicted"/>
<gene>
    <name evidence="5" type="ORF">S01H1_21490</name>
</gene>
<evidence type="ECO:0000256" key="1">
    <source>
        <dbReference type="ARBA" id="ARBA00022448"/>
    </source>
</evidence>
<dbReference type="InterPro" id="IPR003439">
    <property type="entry name" value="ABC_transporter-like_ATP-bd"/>
</dbReference>
<dbReference type="PANTHER" id="PTHR42939">
    <property type="entry name" value="ABC TRANSPORTER ATP-BINDING PROTEIN ALBC-RELATED"/>
    <property type="match status" value="1"/>
</dbReference>
<evidence type="ECO:0000256" key="3">
    <source>
        <dbReference type="ARBA" id="ARBA00022840"/>
    </source>
</evidence>
<comment type="caution">
    <text evidence="5">The sequence shown here is derived from an EMBL/GenBank/DDBJ whole genome shotgun (WGS) entry which is preliminary data.</text>
</comment>
<dbReference type="InterPro" id="IPR027417">
    <property type="entry name" value="P-loop_NTPase"/>
</dbReference>
<dbReference type="Pfam" id="PF00005">
    <property type="entry name" value="ABC_tran"/>
    <property type="match status" value="1"/>
</dbReference>
<evidence type="ECO:0000313" key="5">
    <source>
        <dbReference type="EMBL" id="GAF95227.1"/>
    </source>
</evidence>
<keyword evidence="3" id="KW-0067">ATP-binding</keyword>
<dbReference type="GO" id="GO:0005524">
    <property type="term" value="F:ATP binding"/>
    <property type="evidence" value="ECO:0007669"/>
    <property type="project" value="UniProtKB-KW"/>
</dbReference>
<protein>
    <recommendedName>
        <fullName evidence="4">ABC transporter domain-containing protein</fullName>
    </recommendedName>
</protein>
<name>X0U4A7_9ZZZZ</name>
<sequence>MNALEIEGISKKFGDFHAVEKLSFMIPSGTIYGLLGPNGAGKTTTIRMVMNIIIPDEGSIKVLDRRMDEEMKERVGYLPEDRGLYPKMKVGELLLFLAEIKGLKRSDARKEIDFWLERFDLSDWKSKKVEELSRGMQQKLQFIVTVIHEPELIILDEPFSGLDPVNTKLFKDIMLEMKKKGRTIVFSTHRMEQVEMICDNICLINKAERVLEGNLSQIKKQYGKNTVILDY</sequence>
<organism evidence="5">
    <name type="scientific">marine sediment metagenome</name>
    <dbReference type="NCBI Taxonomy" id="412755"/>
    <lineage>
        <taxon>unclassified sequences</taxon>
        <taxon>metagenomes</taxon>
        <taxon>ecological metagenomes</taxon>
    </lineage>
</organism>
<reference evidence="5" key="1">
    <citation type="journal article" date="2014" name="Front. Microbiol.">
        <title>High frequency of phylogenetically diverse reductive dehalogenase-homologous genes in deep subseafloor sedimentary metagenomes.</title>
        <authorList>
            <person name="Kawai M."/>
            <person name="Futagami T."/>
            <person name="Toyoda A."/>
            <person name="Takaki Y."/>
            <person name="Nishi S."/>
            <person name="Hori S."/>
            <person name="Arai W."/>
            <person name="Tsubouchi T."/>
            <person name="Morono Y."/>
            <person name="Uchiyama I."/>
            <person name="Ito T."/>
            <person name="Fujiyama A."/>
            <person name="Inagaki F."/>
            <person name="Takami H."/>
        </authorList>
    </citation>
    <scope>NUCLEOTIDE SEQUENCE</scope>
    <source>
        <strain evidence="5">Expedition CK06-06</strain>
    </source>
</reference>
<dbReference type="PROSITE" id="PS50893">
    <property type="entry name" value="ABC_TRANSPORTER_2"/>
    <property type="match status" value="1"/>
</dbReference>
<dbReference type="Gene3D" id="3.40.50.300">
    <property type="entry name" value="P-loop containing nucleotide triphosphate hydrolases"/>
    <property type="match status" value="1"/>
</dbReference>
<dbReference type="PANTHER" id="PTHR42939:SF1">
    <property type="entry name" value="ABC TRANSPORTER ATP-BINDING PROTEIN ALBC-RELATED"/>
    <property type="match status" value="1"/>
</dbReference>
<keyword evidence="2" id="KW-0547">Nucleotide-binding</keyword>
<dbReference type="AlphaFoldDB" id="X0U4A7"/>
<feature type="domain" description="ABC transporter" evidence="4">
    <location>
        <begin position="4"/>
        <end position="231"/>
    </location>
</feature>
<evidence type="ECO:0000256" key="2">
    <source>
        <dbReference type="ARBA" id="ARBA00022741"/>
    </source>
</evidence>
<keyword evidence="1" id="KW-0813">Transport</keyword>
<evidence type="ECO:0000259" key="4">
    <source>
        <dbReference type="PROSITE" id="PS50893"/>
    </source>
</evidence>
<dbReference type="InterPro" id="IPR051782">
    <property type="entry name" value="ABC_Transporter_VariousFunc"/>
</dbReference>
<dbReference type="GO" id="GO:0016887">
    <property type="term" value="F:ATP hydrolysis activity"/>
    <property type="evidence" value="ECO:0007669"/>
    <property type="project" value="InterPro"/>
</dbReference>
<feature type="non-terminal residue" evidence="5">
    <location>
        <position position="231"/>
    </location>
</feature>
<dbReference type="InterPro" id="IPR003593">
    <property type="entry name" value="AAA+_ATPase"/>
</dbReference>
<dbReference type="EMBL" id="BARS01011923">
    <property type="protein sequence ID" value="GAF95227.1"/>
    <property type="molecule type" value="Genomic_DNA"/>
</dbReference>
<dbReference type="SMART" id="SM00382">
    <property type="entry name" value="AAA"/>
    <property type="match status" value="1"/>
</dbReference>